<gene>
    <name evidence="1" type="ORF">H9828_00540</name>
</gene>
<keyword evidence="1" id="KW-0121">Carboxypeptidase</keyword>
<dbReference type="InterPro" id="IPR008969">
    <property type="entry name" value="CarboxyPept-like_regulatory"/>
</dbReference>
<proteinExistence type="predicted"/>
<accession>A0A9D1Z1G7</accession>
<evidence type="ECO:0000313" key="1">
    <source>
        <dbReference type="EMBL" id="HIY67886.1"/>
    </source>
</evidence>
<keyword evidence="1" id="KW-0645">Protease</keyword>
<dbReference type="Pfam" id="PF13715">
    <property type="entry name" value="CarbopepD_reg_2"/>
    <property type="match status" value="1"/>
</dbReference>
<organism evidence="1 2">
    <name type="scientific">Candidatus Alistipes intestinigallinarum</name>
    <dbReference type="NCBI Taxonomy" id="2838440"/>
    <lineage>
        <taxon>Bacteria</taxon>
        <taxon>Pseudomonadati</taxon>
        <taxon>Bacteroidota</taxon>
        <taxon>Bacteroidia</taxon>
        <taxon>Bacteroidales</taxon>
        <taxon>Rikenellaceae</taxon>
        <taxon>Alistipes</taxon>
    </lineage>
</organism>
<keyword evidence="1" id="KW-0378">Hydrolase</keyword>
<reference evidence="1" key="2">
    <citation type="submission" date="2021-04" db="EMBL/GenBank/DDBJ databases">
        <authorList>
            <person name="Gilroy R."/>
        </authorList>
    </citation>
    <scope>NUCLEOTIDE SEQUENCE</scope>
    <source>
        <strain evidence="1">5134</strain>
    </source>
</reference>
<dbReference type="Proteomes" id="UP000886844">
    <property type="component" value="Unassembled WGS sequence"/>
</dbReference>
<dbReference type="EMBL" id="DXDA01000005">
    <property type="protein sequence ID" value="HIY67886.1"/>
    <property type="molecule type" value="Genomic_DNA"/>
</dbReference>
<dbReference type="GO" id="GO:0004180">
    <property type="term" value="F:carboxypeptidase activity"/>
    <property type="evidence" value="ECO:0007669"/>
    <property type="project" value="UniProtKB-KW"/>
</dbReference>
<dbReference type="SUPFAM" id="SSF49464">
    <property type="entry name" value="Carboxypeptidase regulatory domain-like"/>
    <property type="match status" value="1"/>
</dbReference>
<protein>
    <submittedName>
        <fullName evidence="1">Carboxypeptidase-like regulatory domain-containing protein</fullName>
    </submittedName>
</protein>
<comment type="caution">
    <text evidence="1">The sequence shown here is derived from an EMBL/GenBank/DDBJ whole genome shotgun (WGS) entry which is preliminary data.</text>
</comment>
<evidence type="ECO:0000313" key="2">
    <source>
        <dbReference type="Proteomes" id="UP000886844"/>
    </source>
</evidence>
<reference evidence="1" key="1">
    <citation type="journal article" date="2021" name="PeerJ">
        <title>Extensive microbial diversity within the chicken gut microbiome revealed by metagenomics and culture.</title>
        <authorList>
            <person name="Gilroy R."/>
            <person name="Ravi A."/>
            <person name="Getino M."/>
            <person name="Pursley I."/>
            <person name="Horton D.L."/>
            <person name="Alikhan N.F."/>
            <person name="Baker D."/>
            <person name="Gharbi K."/>
            <person name="Hall N."/>
            <person name="Watson M."/>
            <person name="Adriaenssens E.M."/>
            <person name="Foster-Nyarko E."/>
            <person name="Jarju S."/>
            <person name="Secka A."/>
            <person name="Antonio M."/>
            <person name="Oren A."/>
            <person name="Chaudhuri R.R."/>
            <person name="La Ragione R."/>
            <person name="Hildebrand F."/>
            <person name="Pallen M.J."/>
        </authorList>
    </citation>
    <scope>NUCLEOTIDE SEQUENCE</scope>
    <source>
        <strain evidence="1">5134</strain>
    </source>
</reference>
<dbReference type="Gene3D" id="2.60.40.1120">
    <property type="entry name" value="Carboxypeptidase-like, regulatory domain"/>
    <property type="match status" value="1"/>
</dbReference>
<sequence length="138" mass="15350">MVLLTAIAGSSVSAEATAQSTKDMIRENRMVQEVRTGSEQAVSRRTDSERVVSGRVLDENRKPIAGALITIPGRWNGAATDRKGRYRIVVPKSVDSLEFRFVSYLPQVRAIRGRRCRVILQLDTTSFDRIILQCGSGR</sequence>
<dbReference type="AlphaFoldDB" id="A0A9D1Z1G7"/>
<name>A0A9D1Z1G7_9BACT</name>